<dbReference type="Proteomes" id="UP000662939">
    <property type="component" value="Chromosome"/>
</dbReference>
<dbReference type="KEGG" id="nav:JQS30_00330"/>
<organism evidence="2 3">
    <name type="scientific">Natronoglycomyces albus</name>
    <dbReference type="NCBI Taxonomy" id="2811108"/>
    <lineage>
        <taxon>Bacteria</taxon>
        <taxon>Bacillati</taxon>
        <taxon>Actinomycetota</taxon>
        <taxon>Actinomycetes</taxon>
        <taxon>Glycomycetales</taxon>
        <taxon>Glycomycetaceae</taxon>
        <taxon>Natronoglycomyces</taxon>
    </lineage>
</organism>
<dbReference type="RefSeq" id="WP_213171437.1">
    <property type="nucleotide sequence ID" value="NZ_CP070496.1"/>
</dbReference>
<keyword evidence="1" id="KW-1133">Transmembrane helix</keyword>
<dbReference type="EMBL" id="CP070496">
    <property type="protein sequence ID" value="QSB05429.1"/>
    <property type="molecule type" value="Genomic_DNA"/>
</dbReference>
<accession>A0A895XPY2</accession>
<evidence type="ECO:0000313" key="3">
    <source>
        <dbReference type="Proteomes" id="UP000662939"/>
    </source>
</evidence>
<keyword evidence="1" id="KW-0812">Transmembrane</keyword>
<dbReference type="AlphaFoldDB" id="A0A895XPY2"/>
<keyword evidence="1" id="KW-0472">Membrane</keyword>
<evidence type="ECO:0000256" key="1">
    <source>
        <dbReference type="SAM" id="Phobius"/>
    </source>
</evidence>
<protein>
    <submittedName>
        <fullName evidence="2">Uncharacterized protein</fullName>
    </submittedName>
</protein>
<proteinExistence type="predicted"/>
<evidence type="ECO:0000313" key="2">
    <source>
        <dbReference type="EMBL" id="QSB05429.1"/>
    </source>
</evidence>
<feature type="transmembrane region" description="Helical" evidence="1">
    <location>
        <begin position="28"/>
        <end position="47"/>
    </location>
</feature>
<sequence length="93" mass="9230">MGILGWAAGGTVFGVAAGAPLGGVGSAVGALAGFITMLMAGIVWAIVQAVVEENKAIAELITNMSRQLGTLSGAAPVIPTDEDLTHTTPWPGN</sequence>
<reference evidence="2" key="1">
    <citation type="submission" date="2021-02" db="EMBL/GenBank/DDBJ databases">
        <title>Natronoglycomyces albus gen. nov., sp. nov, a haloalkaliphilic actinobacterium from a soda solonchak soil.</title>
        <authorList>
            <person name="Sorokin D.Y."/>
            <person name="Khijniak T.V."/>
            <person name="Zakharycheva A.P."/>
            <person name="Boueva O.V."/>
            <person name="Ariskina E.V."/>
            <person name="Hahnke R.L."/>
            <person name="Bunk B."/>
            <person name="Sproer C."/>
            <person name="Schumann P."/>
            <person name="Evtushenko L.I."/>
            <person name="Kublanov I.V."/>
        </authorList>
    </citation>
    <scope>NUCLEOTIDE SEQUENCE</scope>
    <source>
        <strain evidence="2">DSM 106290</strain>
    </source>
</reference>
<keyword evidence="3" id="KW-1185">Reference proteome</keyword>
<gene>
    <name evidence="2" type="ORF">JQS30_00330</name>
</gene>
<name>A0A895XPY2_9ACTN</name>